<proteinExistence type="predicted"/>
<dbReference type="GO" id="GO:0030906">
    <property type="term" value="C:retromer, cargo-selective complex"/>
    <property type="evidence" value="ECO:0007669"/>
    <property type="project" value="InterPro"/>
</dbReference>
<dbReference type="GO" id="GO:0042147">
    <property type="term" value="P:retrograde transport, endosome to Golgi"/>
    <property type="evidence" value="ECO:0007669"/>
    <property type="project" value="InterPro"/>
</dbReference>
<dbReference type="AlphaFoldDB" id="A0A426XZT9"/>
<dbReference type="Proteomes" id="UP000287651">
    <property type="component" value="Unassembled WGS sequence"/>
</dbReference>
<dbReference type="PANTHER" id="PTHR11099">
    <property type="entry name" value="VACUOLAR SORTING PROTEIN 35"/>
    <property type="match status" value="1"/>
</dbReference>
<sequence>MLSHDDDDEKWLAEGIAGIQHNAFYMQRPLGANDLKNTLRYSVQMLSVLRTSLLFSHKYYELCELGYLFDLACSECCLCRSWILMCFFSGTRKICRPFKYFQRVFNFFRYTAQYASVCTISSKYRYAGTGRNCEPCLDYCKIVGLKLHHLSFVLYI</sequence>
<protein>
    <submittedName>
        <fullName evidence="1">Uncharacterized protein</fullName>
    </submittedName>
</protein>
<evidence type="ECO:0000313" key="1">
    <source>
        <dbReference type="EMBL" id="RRT45048.1"/>
    </source>
</evidence>
<name>A0A426XZT9_ENSVE</name>
<dbReference type="GO" id="GO:0005770">
    <property type="term" value="C:late endosome"/>
    <property type="evidence" value="ECO:0007669"/>
    <property type="project" value="TreeGrafter"/>
</dbReference>
<gene>
    <name evidence="1" type="ORF">B296_00054085</name>
</gene>
<dbReference type="Pfam" id="PF03635">
    <property type="entry name" value="Vps35"/>
    <property type="match status" value="1"/>
</dbReference>
<accession>A0A426XZT9</accession>
<evidence type="ECO:0000313" key="2">
    <source>
        <dbReference type="Proteomes" id="UP000287651"/>
    </source>
</evidence>
<comment type="caution">
    <text evidence="1">The sequence shown here is derived from an EMBL/GenBank/DDBJ whole genome shotgun (WGS) entry which is preliminary data.</text>
</comment>
<dbReference type="GO" id="GO:0005829">
    <property type="term" value="C:cytosol"/>
    <property type="evidence" value="ECO:0007669"/>
    <property type="project" value="GOC"/>
</dbReference>
<dbReference type="EMBL" id="AMZH03016078">
    <property type="protein sequence ID" value="RRT45048.1"/>
    <property type="molecule type" value="Genomic_DNA"/>
</dbReference>
<dbReference type="InterPro" id="IPR005378">
    <property type="entry name" value="Vps35"/>
</dbReference>
<dbReference type="PANTHER" id="PTHR11099:SF0">
    <property type="entry name" value="VACUOLAR PROTEIN SORTING-ASSOCIATED PROTEIN 35"/>
    <property type="match status" value="1"/>
</dbReference>
<organism evidence="1 2">
    <name type="scientific">Ensete ventricosum</name>
    <name type="common">Abyssinian banana</name>
    <name type="synonym">Musa ensete</name>
    <dbReference type="NCBI Taxonomy" id="4639"/>
    <lineage>
        <taxon>Eukaryota</taxon>
        <taxon>Viridiplantae</taxon>
        <taxon>Streptophyta</taxon>
        <taxon>Embryophyta</taxon>
        <taxon>Tracheophyta</taxon>
        <taxon>Spermatophyta</taxon>
        <taxon>Magnoliopsida</taxon>
        <taxon>Liliopsida</taxon>
        <taxon>Zingiberales</taxon>
        <taxon>Musaceae</taxon>
        <taxon>Ensete</taxon>
    </lineage>
</organism>
<dbReference type="GO" id="GO:0006886">
    <property type="term" value="P:intracellular protein transport"/>
    <property type="evidence" value="ECO:0007669"/>
    <property type="project" value="TreeGrafter"/>
</dbReference>
<reference evidence="1 2" key="1">
    <citation type="journal article" date="2014" name="Agronomy (Basel)">
        <title>A Draft Genome Sequence for Ensete ventricosum, the Drought-Tolerant Tree Against Hunger.</title>
        <authorList>
            <person name="Harrison J."/>
            <person name="Moore K.A."/>
            <person name="Paszkiewicz K."/>
            <person name="Jones T."/>
            <person name="Grant M."/>
            <person name="Ambacheew D."/>
            <person name="Muzemil S."/>
            <person name="Studholme D.J."/>
        </authorList>
    </citation>
    <scope>NUCLEOTIDE SEQUENCE [LARGE SCALE GENOMIC DNA]</scope>
</reference>